<dbReference type="Proteomes" id="UP000479692">
    <property type="component" value="Unassembled WGS sequence"/>
</dbReference>
<evidence type="ECO:0008006" key="6">
    <source>
        <dbReference type="Google" id="ProtNLM"/>
    </source>
</evidence>
<dbReference type="InterPro" id="IPR011050">
    <property type="entry name" value="Pectin_lyase_fold/virulence"/>
</dbReference>
<gene>
    <name evidence="4" type="ORF">GN331_13075</name>
</gene>
<name>A0A7C9HZY0_9GAMM</name>
<dbReference type="InterPro" id="IPR006311">
    <property type="entry name" value="TAT_signal"/>
</dbReference>
<feature type="domain" description="Right handed beta helix" evidence="3">
    <location>
        <begin position="259"/>
        <end position="348"/>
    </location>
</feature>
<dbReference type="PANTHER" id="PTHR31339:SF9">
    <property type="entry name" value="PLASMIN AND FIBRONECTIN-BINDING PROTEIN A"/>
    <property type="match status" value="1"/>
</dbReference>
<feature type="domain" description="Rhamnogalacturonase A/B/Epimerase-like pectate lyase" evidence="2">
    <location>
        <begin position="56"/>
        <end position="136"/>
    </location>
</feature>
<dbReference type="InterPro" id="IPR051801">
    <property type="entry name" value="GH28_Enzymes"/>
</dbReference>
<sequence length="384" mass="41019">MDGVGNSKKVARRAFLRNALLAAAPVVLGSTPFAAAAMSNAVYRPVSRMRGTTALDVRDFGARGDGVRDDTASINAAIQALPAEGGTVFVPAGRYLVDAVKSINLRSNMHFQLDPNAVLVCKPNAAEKSYVIYAYKVADVEISGGRVVGDRYAHLGSTGEWGHAVFVRGSQRVTVRDMRLSDCWGDGMSIGAALVYGAAPIPSEDIVVSNIVSTNNRRQGLSIGRGTNITVRDSEFSYSNGTAPECGIDIEPDDPGISDHVSIENCVLRGNRKYGLLAYKRSQNTTIRRCTVISNGSCGIVTVGSTAIAITQCSVRMNSATGIFLQDGTSGCDISQNTFYGNYARNGIVDRKDFSMAGYSQKVERDILVRGITSNINVGTNYFK</sequence>
<protein>
    <recommendedName>
        <fullName evidence="6">Pectate lyase superfamily protein domain-containing protein</fullName>
    </recommendedName>
</protein>
<dbReference type="SMART" id="SM00710">
    <property type="entry name" value="PbH1"/>
    <property type="match status" value="8"/>
</dbReference>
<organism evidence="4 5">
    <name type="scientific">Noviluteimonas gilva</name>
    <dbReference type="NCBI Taxonomy" id="2682097"/>
    <lineage>
        <taxon>Bacteria</taxon>
        <taxon>Pseudomonadati</taxon>
        <taxon>Pseudomonadota</taxon>
        <taxon>Gammaproteobacteria</taxon>
        <taxon>Lysobacterales</taxon>
        <taxon>Lysobacteraceae</taxon>
        <taxon>Noviluteimonas</taxon>
    </lineage>
</organism>
<dbReference type="RefSeq" id="WP_156642687.1">
    <property type="nucleotide sequence ID" value="NZ_WOXT01000004.1"/>
</dbReference>
<dbReference type="InterPro" id="IPR006626">
    <property type="entry name" value="PbH1"/>
</dbReference>
<feature type="signal peptide" evidence="1">
    <location>
        <begin position="1"/>
        <end position="36"/>
    </location>
</feature>
<dbReference type="AlphaFoldDB" id="A0A7C9HZY0"/>
<keyword evidence="1" id="KW-0732">Signal</keyword>
<evidence type="ECO:0000259" key="3">
    <source>
        <dbReference type="Pfam" id="PF13229"/>
    </source>
</evidence>
<feature type="chain" id="PRO_5028969222" description="Pectate lyase superfamily protein domain-containing protein" evidence="1">
    <location>
        <begin position="37"/>
        <end position="384"/>
    </location>
</feature>
<evidence type="ECO:0000259" key="2">
    <source>
        <dbReference type="Pfam" id="PF12708"/>
    </source>
</evidence>
<dbReference type="Pfam" id="PF13229">
    <property type="entry name" value="Beta_helix"/>
    <property type="match status" value="2"/>
</dbReference>
<evidence type="ECO:0000313" key="5">
    <source>
        <dbReference type="Proteomes" id="UP000479692"/>
    </source>
</evidence>
<dbReference type="InterPro" id="IPR012334">
    <property type="entry name" value="Pectin_lyas_fold"/>
</dbReference>
<dbReference type="InterPro" id="IPR039448">
    <property type="entry name" value="Beta_helix"/>
</dbReference>
<proteinExistence type="predicted"/>
<dbReference type="PANTHER" id="PTHR31339">
    <property type="entry name" value="PECTIN LYASE-RELATED"/>
    <property type="match status" value="1"/>
</dbReference>
<dbReference type="Gene3D" id="2.160.20.10">
    <property type="entry name" value="Single-stranded right-handed beta-helix, Pectin lyase-like"/>
    <property type="match status" value="1"/>
</dbReference>
<dbReference type="EMBL" id="WOXT01000004">
    <property type="protein sequence ID" value="MUV15134.1"/>
    <property type="molecule type" value="Genomic_DNA"/>
</dbReference>
<reference evidence="4 5" key="1">
    <citation type="submission" date="2019-12" db="EMBL/GenBank/DDBJ databases">
        <authorList>
            <person name="Xu J."/>
        </authorList>
    </citation>
    <scope>NUCLEOTIDE SEQUENCE [LARGE SCALE GENOMIC DNA]</scope>
    <source>
        <strain evidence="4 5">HX-5-24</strain>
    </source>
</reference>
<dbReference type="Pfam" id="PF12708">
    <property type="entry name" value="Pect-lyase_RHGA_epim"/>
    <property type="match status" value="1"/>
</dbReference>
<dbReference type="PROSITE" id="PS51318">
    <property type="entry name" value="TAT"/>
    <property type="match status" value="1"/>
</dbReference>
<accession>A0A7C9HZY0</accession>
<evidence type="ECO:0000313" key="4">
    <source>
        <dbReference type="EMBL" id="MUV15134.1"/>
    </source>
</evidence>
<dbReference type="InterPro" id="IPR022441">
    <property type="entry name" value="Para_beta_helix_rpt-2"/>
</dbReference>
<comment type="caution">
    <text evidence="4">The sequence shown here is derived from an EMBL/GenBank/DDBJ whole genome shotgun (WGS) entry which is preliminary data.</text>
</comment>
<evidence type="ECO:0000256" key="1">
    <source>
        <dbReference type="SAM" id="SignalP"/>
    </source>
</evidence>
<keyword evidence="5" id="KW-1185">Reference proteome</keyword>
<dbReference type="NCBIfam" id="TIGR03804">
    <property type="entry name" value="para_beta_helix"/>
    <property type="match status" value="1"/>
</dbReference>
<dbReference type="SUPFAM" id="SSF51126">
    <property type="entry name" value="Pectin lyase-like"/>
    <property type="match status" value="2"/>
</dbReference>
<dbReference type="InterPro" id="IPR024535">
    <property type="entry name" value="RHGA/B-epi-like_pectate_lyase"/>
</dbReference>
<feature type="domain" description="Right handed beta helix" evidence="3">
    <location>
        <begin position="157"/>
        <end position="246"/>
    </location>
</feature>